<gene>
    <name evidence="1" type="ORF">AWC12_03460</name>
</gene>
<evidence type="ECO:0000313" key="1">
    <source>
        <dbReference type="EMBL" id="ORV91734.1"/>
    </source>
</evidence>
<dbReference type="Pfam" id="PF13328">
    <property type="entry name" value="HD_4"/>
    <property type="match status" value="1"/>
</dbReference>
<reference evidence="1 2" key="1">
    <citation type="submission" date="2016-01" db="EMBL/GenBank/DDBJ databases">
        <title>The new phylogeny of the genus Mycobacterium.</title>
        <authorList>
            <person name="Tarcisio F."/>
            <person name="Conor M."/>
            <person name="Antonella G."/>
            <person name="Elisabetta G."/>
            <person name="Giulia F.S."/>
            <person name="Sara T."/>
            <person name="Anna F."/>
            <person name="Clotilde B."/>
            <person name="Roberto B."/>
            <person name="Veronica D.S."/>
            <person name="Fabio R."/>
            <person name="Monica P."/>
            <person name="Olivier J."/>
            <person name="Enrico T."/>
            <person name="Nicola S."/>
        </authorList>
    </citation>
    <scope>NUCLEOTIDE SEQUENCE [LARGE SCALE GENOMIC DNA]</scope>
    <source>
        <strain evidence="1 2">DSM 45541</strain>
    </source>
</reference>
<comment type="caution">
    <text evidence="1">The sequence shown here is derived from an EMBL/GenBank/DDBJ whole genome shotgun (WGS) entry which is preliminary data.</text>
</comment>
<sequence length="253" mass="27788">MRVAQTNLQLLTQLNKAGSSDDDIRMVGRAYNTAARAYAGKIRATGKPLIAHVVGTSSLLLHAGCSAETMAAALLHAPPGGGEYGLRRWKPIVAKSVGLDVADLVDAYCALRWTFTNDQIEHLMAKLDRLTDAEREALKVRLANEIEDYMDDATAHYGLIDEPGLYKSAAFRRQYILDTASNLAALATKLDVPFLADRIEDTRNSLSAELVAPVWPRLNENTVAMFSSGSYLQRIRDKGAIGTVQAIFKRIRR</sequence>
<dbReference type="AlphaFoldDB" id="A0A1X1WYP8"/>
<dbReference type="EMBL" id="LQPC01000014">
    <property type="protein sequence ID" value="ORV91734.1"/>
    <property type="molecule type" value="Genomic_DNA"/>
</dbReference>
<proteinExistence type="predicted"/>
<evidence type="ECO:0000313" key="2">
    <source>
        <dbReference type="Proteomes" id="UP000193622"/>
    </source>
</evidence>
<dbReference type="RefSeq" id="WP_085172186.1">
    <property type="nucleotide sequence ID" value="NZ_LQPC01000014.1"/>
</dbReference>
<name>A0A1X1WYP8_MYCIR</name>
<dbReference type="Proteomes" id="UP000193622">
    <property type="component" value="Unassembled WGS sequence"/>
</dbReference>
<accession>A0A1X1WYP8</accession>
<organism evidence="1 2">
    <name type="scientific">Mycolicibacterium iranicum</name>
    <name type="common">Mycobacterium iranicum</name>
    <dbReference type="NCBI Taxonomy" id="912594"/>
    <lineage>
        <taxon>Bacteria</taxon>
        <taxon>Bacillati</taxon>
        <taxon>Actinomycetota</taxon>
        <taxon>Actinomycetes</taxon>
        <taxon>Mycobacteriales</taxon>
        <taxon>Mycobacteriaceae</taxon>
        <taxon>Mycolicibacterium</taxon>
    </lineage>
</organism>
<dbReference type="SUPFAM" id="SSF109604">
    <property type="entry name" value="HD-domain/PDEase-like"/>
    <property type="match status" value="1"/>
</dbReference>
<protein>
    <submittedName>
        <fullName evidence="1">Uncharacterized protein</fullName>
    </submittedName>
</protein>
<dbReference type="Gene3D" id="1.10.3210.10">
    <property type="entry name" value="Hypothetical protein af1432"/>
    <property type="match status" value="1"/>
</dbReference>